<organism evidence="3 4">
    <name type="scientific">Streptomyces pyxinae</name>
    <dbReference type="NCBI Taxonomy" id="2970734"/>
    <lineage>
        <taxon>Bacteria</taxon>
        <taxon>Bacillati</taxon>
        <taxon>Actinomycetota</taxon>
        <taxon>Actinomycetes</taxon>
        <taxon>Kitasatosporales</taxon>
        <taxon>Streptomycetaceae</taxon>
        <taxon>Streptomyces</taxon>
    </lineage>
</organism>
<evidence type="ECO:0000259" key="2">
    <source>
        <dbReference type="Pfam" id="PF11887"/>
    </source>
</evidence>
<accession>A0ABT2CE85</accession>
<dbReference type="RefSeq" id="WP_258786612.1">
    <property type="nucleotide sequence ID" value="NZ_JANUGQ010000005.1"/>
</dbReference>
<name>A0ABT2CE85_9ACTN</name>
<sequence length="343" mass="35971">MNRARLTGPLVKSALFVLVTVLATGTLAVSVSNSGVGPGDTYKAWFTDATGLVAGDSVRVAGVAVGQVDSIEIVQHRYAQVEFHVERGRTLPGTTTAAIKYLSMMGQRYVSLDRAAGTGGPALSPGATIPLRRTRPAVDITQLFNGFQPLFRGLSPSDTNKLAASVVQVLQGEGPTVESLVSTIGSLAGTLAAKDTVIGQVIDNLNAVLNTVTSHETGFTDLVDTLDQLVAGLAQDREPIGDAVSGLAALTTSTTALLHEGRAPLKQSIDQLGRVSANLADNAPVVERFLRRTPGKLDALTRLVSYGSWLNLYLCEARVTGVATDDGSRPPTGLALKDQRCLR</sequence>
<dbReference type="Pfam" id="PF11887">
    <property type="entry name" value="Mce4_CUP1"/>
    <property type="match status" value="1"/>
</dbReference>
<reference evidence="3" key="1">
    <citation type="submission" date="2022-08" db="EMBL/GenBank/DDBJ databases">
        <authorList>
            <person name="Somphong A."/>
            <person name="Phongsopitanun W."/>
        </authorList>
    </citation>
    <scope>NUCLEOTIDE SEQUENCE</scope>
    <source>
        <strain evidence="3">LP05-1</strain>
    </source>
</reference>
<dbReference type="Proteomes" id="UP001431313">
    <property type="component" value="Unassembled WGS sequence"/>
</dbReference>
<comment type="caution">
    <text evidence="3">The sequence shown here is derived from an EMBL/GenBank/DDBJ whole genome shotgun (WGS) entry which is preliminary data.</text>
</comment>
<evidence type="ECO:0000259" key="1">
    <source>
        <dbReference type="Pfam" id="PF02470"/>
    </source>
</evidence>
<dbReference type="PANTHER" id="PTHR33371:SF17">
    <property type="entry name" value="MCE-FAMILY PROTEIN MCE1B"/>
    <property type="match status" value="1"/>
</dbReference>
<evidence type="ECO:0000313" key="3">
    <source>
        <dbReference type="EMBL" id="MCS0635728.1"/>
    </source>
</evidence>
<dbReference type="InterPro" id="IPR024516">
    <property type="entry name" value="Mce_C"/>
</dbReference>
<dbReference type="InterPro" id="IPR003399">
    <property type="entry name" value="Mce/MlaD"/>
</dbReference>
<dbReference type="InterPro" id="IPR052336">
    <property type="entry name" value="MlaD_Phospholipid_Transporter"/>
</dbReference>
<gene>
    <name evidence="3" type="ORF">NX801_08635</name>
</gene>
<protein>
    <submittedName>
        <fullName evidence="3">MCE family protein</fullName>
    </submittedName>
</protein>
<evidence type="ECO:0000313" key="4">
    <source>
        <dbReference type="Proteomes" id="UP001431313"/>
    </source>
</evidence>
<keyword evidence="4" id="KW-1185">Reference proteome</keyword>
<dbReference type="EMBL" id="JANUGQ010000005">
    <property type="protein sequence ID" value="MCS0635728.1"/>
    <property type="molecule type" value="Genomic_DNA"/>
</dbReference>
<proteinExistence type="predicted"/>
<dbReference type="PANTHER" id="PTHR33371">
    <property type="entry name" value="INTERMEMBRANE PHOSPHOLIPID TRANSPORT SYSTEM BINDING PROTEIN MLAD-RELATED"/>
    <property type="match status" value="1"/>
</dbReference>
<dbReference type="Pfam" id="PF02470">
    <property type="entry name" value="MlaD"/>
    <property type="match status" value="1"/>
</dbReference>
<feature type="domain" description="Mammalian cell entry C-terminal" evidence="2">
    <location>
        <begin position="122"/>
        <end position="293"/>
    </location>
</feature>
<dbReference type="InterPro" id="IPR005693">
    <property type="entry name" value="Mce"/>
</dbReference>
<feature type="domain" description="Mce/MlaD" evidence="1">
    <location>
        <begin position="39"/>
        <end position="113"/>
    </location>
</feature>
<dbReference type="NCBIfam" id="TIGR00996">
    <property type="entry name" value="Mtu_fam_mce"/>
    <property type="match status" value="1"/>
</dbReference>